<evidence type="ECO:0000259" key="6">
    <source>
        <dbReference type="Pfam" id="PF00324"/>
    </source>
</evidence>
<evidence type="ECO:0000313" key="8">
    <source>
        <dbReference type="Proteomes" id="UP001465976"/>
    </source>
</evidence>
<dbReference type="InterPro" id="IPR050524">
    <property type="entry name" value="APC_YAT"/>
</dbReference>
<accession>A0ABR3ELG4</accession>
<feature type="domain" description="Amino acid permease/ SLC12A" evidence="6">
    <location>
        <begin position="100"/>
        <end position="140"/>
    </location>
</feature>
<comment type="subcellular location">
    <subcellularLocation>
        <location evidence="1">Membrane</location>
        <topology evidence="1">Multi-pass membrane protein</topology>
    </subcellularLocation>
</comment>
<evidence type="ECO:0000256" key="2">
    <source>
        <dbReference type="ARBA" id="ARBA00022692"/>
    </source>
</evidence>
<gene>
    <name evidence="7" type="primary">AGP2_3</name>
    <name evidence="7" type="ORF">V5O48_018348</name>
</gene>
<evidence type="ECO:0000256" key="3">
    <source>
        <dbReference type="ARBA" id="ARBA00022989"/>
    </source>
</evidence>
<evidence type="ECO:0000256" key="1">
    <source>
        <dbReference type="ARBA" id="ARBA00004141"/>
    </source>
</evidence>
<feature type="transmembrane region" description="Helical" evidence="5">
    <location>
        <begin position="21"/>
        <end position="39"/>
    </location>
</feature>
<dbReference type="PANTHER" id="PTHR43341">
    <property type="entry name" value="AMINO ACID PERMEASE"/>
    <property type="match status" value="1"/>
</dbReference>
<proteinExistence type="predicted"/>
<sequence>MVTWMPISSPFIRFADHFVDSALGFIAAVNFFVNMGINVPFEITAFNLTLHFWTDKIPIAAVIFFVLVCYTLLNVFAVRFYGGELSDVKMFVTPLTPPLEAEFWLALGKVILAVGLIFFTFVVMVGGNPLHDVFGFRNWDPSHVP</sequence>
<evidence type="ECO:0000256" key="4">
    <source>
        <dbReference type="ARBA" id="ARBA00023136"/>
    </source>
</evidence>
<dbReference type="EMBL" id="JBAHYK010003256">
    <property type="protein sequence ID" value="KAL0563716.1"/>
    <property type="molecule type" value="Genomic_DNA"/>
</dbReference>
<protein>
    <submittedName>
        <fullName evidence="7">General amino acid permease agp2</fullName>
    </submittedName>
</protein>
<feature type="transmembrane region" description="Helical" evidence="5">
    <location>
        <begin position="59"/>
        <end position="82"/>
    </location>
</feature>
<name>A0ABR3ELG4_9AGAR</name>
<dbReference type="Proteomes" id="UP001465976">
    <property type="component" value="Unassembled WGS sequence"/>
</dbReference>
<evidence type="ECO:0000256" key="5">
    <source>
        <dbReference type="SAM" id="Phobius"/>
    </source>
</evidence>
<dbReference type="Gene3D" id="1.20.1740.10">
    <property type="entry name" value="Amino acid/polyamine transporter I"/>
    <property type="match status" value="1"/>
</dbReference>
<feature type="non-terminal residue" evidence="7">
    <location>
        <position position="145"/>
    </location>
</feature>
<feature type="transmembrane region" description="Helical" evidence="5">
    <location>
        <begin position="103"/>
        <end position="125"/>
    </location>
</feature>
<keyword evidence="4 5" id="KW-0472">Membrane</keyword>
<dbReference type="Pfam" id="PF00324">
    <property type="entry name" value="AA_permease"/>
    <property type="match status" value="2"/>
</dbReference>
<keyword evidence="3 5" id="KW-1133">Transmembrane helix</keyword>
<reference evidence="7 8" key="1">
    <citation type="submission" date="2024-02" db="EMBL/GenBank/DDBJ databases">
        <title>A draft genome for the cacao thread blight pathogen Marasmius crinis-equi.</title>
        <authorList>
            <person name="Cohen S.P."/>
            <person name="Baruah I.K."/>
            <person name="Amoako-Attah I."/>
            <person name="Bukari Y."/>
            <person name="Meinhardt L.W."/>
            <person name="Bailey B.A."/>
        </authorList>
    </citation>
    <scope>NUCLEOTIDE SEQUENCE [LARGE SCALE GENOMIC DNA]</scope>
    <source>
        <strain evidence="7 8">GH-76</strain>
    </source>
</reference>
<keyword evidence="8" id="KW-1185">Reference proteome</keyword>
<dbReference type="PANTHER" id="PTHR43341:SF15">
    <property type="entry name" value="GENERAL AMINO ACID PERMEASE AGP2"/>
    <property type="match status" value="1"/>
</dbReference>
<keyword evidence="2 5" id="KW-0812">Transmembrane</keyword>
<feature type="domain" description="Amino acid permease/ SLC12A" evidence="6">
    <location>
        <begin position="1"/>
        <end position="83"/>
    </location>
</feature>
<organism evidence="7 8">
    <name type="scientific">Marasmius crinis-equi</name>
    <dbReference type="NCBI Taxonomy" id="585013"/>
    <lineage>
        <taxon>Eukaryota</taxon>
        <taxon>Fungi</taxon>
        <taxon>Dikarya</taxon>
        <taxon>Basidiomycota</taxon>
        <taxon>Agaricomycotina</taxon>
        <taxon>Agaricomycetes</taxon>
        <taxon>Agaricomycetidae</taxon>
        <taxon>Agaricales</taxon>
        <taxon>Marasmiineae</taxon>
        <taxon>Marasmiaceae</taxon>
        <taxon>Marasmius</taxon>
    </lineage>
</organism>
<comment type="caution">
    <text evidence="7">The sequence shown here is derived from an EMBL/GenBank/DDBJ whole genome shotgun (WGS) entry which is preliminary data.</text>
</comment>
<evidence type="ECO:0000313" key="7">
    <source>
        <dbReference type="EMBL" id="KAL0563716.1"/>
    </source>
</evidence>
<dbReference type="InterPro" id="IPR004841">
    <property type="entry name" value="AA-permease/SLC12A_dom"/>
</dbReference>